<evidence type="ECO:0000259" key="17">
    <source>
        <dbReference type="Pfam" id="PF07732"/>
    </source>
</evidence>
<dbReference type="InterPro" id="IPR008972">
    <property type="entry name" value="Cupredoxin"/>
</dbReference>
<dbReference type="Gene3D" id="2.60.40.420">
    <property type="entry name" value="Cupredoxins - blue copper proteins"/>
    <property type="match status" value="3"/>
</dbReference>
<keyword evidence="9" id="KW-0677">Repeat</keyword>
<keyword evidence="10" id="KW-0249">Electron transport</keyword>
<evidence type="ECO:0000256" key="3">
    <source>
        <dbReference type="ARBA" id="ARBA00010609"/>
    </source>
</evidence>
<organism evidence="18 19">
    <name type="scientific">Crenothrix polyspora</name>
    <dbReference type="NCBI Taxonomy" id="360316"/>
    <lineage>
        <taxon>Bacteria</taxon>
        <taxon>Pseudomonadati</taxon>
        <taxon>Pseudomonadota</taxon>
        <taxon>Gammaproteobacteria</taxon>
        <taxon>Methylococcales</taxon>
        <taxon>Crenotrichaceae</taxon>
        <taxon>Crenothrix</taxon>
    </lineage>
</organism>
<comment type="subunit">
    <text evidence="4">Homotrimer.</text>
</comment>
<feature type="binding site" description="type 1 copper site" evidence="14">
    <location>
        <position position="95"/>
    </location>
    <ligand>
        <name>Cu cation</name>
        <dbReference type="ChEBI" id="CHEBI:23378"/>
        <label>1</label>
    </ligand>
</feature>
<comment type="similarity">
    <text evidence="3">Belongs to the multicopper oxidase family.</text>
</comment>
<keyword evidence="15" id="KW-0732">Signal</keyword>
<evidence type="ECO:0000256" key="6">
    <source>
        <dbReference type="ARBA" id="ARBA00017290"/>
    </source>
</evidence>
<dbReference type="SUPFAM" id="SSF49503">
    <property type="entry name" value="Cupredoxins"/>
    <property type="match status" value="3"/>
</dbReference>
<evidence type="ECO:0000256" key="13">
    <source>
        <dbReference type="ARBA" id="ARBA00049340"/>
    </source>
</evidence>
<dbReference type="AlphaFoldDB" id="A0A1R4GZ22"/>
<evidence type="ECO:0000256" key="7">
    <source>
        <dbReference type="ARBA" id="ARBA00022448"/>
    </source>
</evidence>
<dbReference type="RefSeq" id="WP_087142050.1">
    <property type="nucleotide sequence ID" value="NZ_FUKI01000002.1"/>
</dbReference>
<keyword evidence="7" id="KW-0813">Transport</keyword>
<comment type="cofactor">
    <cofactor evidence="1 14">
        <name>Cu(+)</name>
        <dbReference type="ChEBI" id="CHEBI:49552"/>
    </cofactor>
</comment>
<dbReference type="PANTHER" id="PTHR36507:SF1">
    <property type="entry name" value="BLL1555 PROTEIN"/>
    <property type="match status" value="1"/>
</dbReference>
<protein>
    <recommendedName>
        <fullName evidence="6">Copper-containing nitrite reductase</fullName>
        <ecNumber evidence="5">1.7.2.1</ecNumber>
    </recommendedName>
</protein>
<accession>A0A1R4GZ22</accession>
<feature type="binding site" description="type 1 copper site" evidence="14">
    <location>
        <position position="130"/>
    </location>
    <ligand>
        <name>Cu cation</name>
        <dbReference type="ChEBI" id="CHEBI:23378"/>
        <label>1</label>
    </ligand>
</feature>
<reference evidence="19" key="1">
    <citation type="submission" date="2017-02" db="EMBL/GenBank/DDBJ databases">
        <authorList>
            <person name="Daims H."/>
        </authorList>
    </citation>
    <scope>NUCLEOTIDE SEQUENCE [LARGE SCALE GENOMIC DNA]</scope>
</reference>
<evidence type="ECO:0000259" key="16">
    <source>
        <dbReference type="Pfam" id="PF00127"/>
    </source>
</evidence>
<feature type="binding site" description="type 1 copper site" evidence="14">
    <location>
        <position position="140"/>
    </location>
    <ligand>
        <name>Cu cation</name>
        <dbReference type="ChEBI" id="CHEBI:23378"/>
        <label>1</label>
    </ligand>
</feature>
<feature type="chain" id="PRO_5012842540" description="Copper-containing nitrite reductase" evidence="15">
    <location>
        <begin position="21"/>
        <end position="436"/>
    </location>
</feature>
<dbReference type="Pfam" id="PF07732">
    <property type="entry name" value="Cu-oxidase_3"/>
    <property type="match status" value="1"/>
</dbReference>
<evidence type="ECO:0000256" key="2">
    <source>
        <dbReference type="ARBA" id="ARBA00001973"/>
    </source>
</evidence>
<dbReference type="PRINTS" id="PR00695">
    <property type="entry name" value="CUNO2RDTASE"/>
</dbReference>
<evidence type="ECO:0000256" key="1">
    <source>
        <dbReference type="ARBA" id="ARBA00001960"/>
    </source>
</evidence>
<dbReference type="InterPro" id="IPR011707">
    <property type="entry name" value="Cu-oxidase-like_N"/>
</dbReference>
<evidence type="ECO:0000256" key="12">
    <source>
        <dbReference type="ARBA" id="ARBA00023008"/>
    </source>
</evidence>
<dbReference type="EC" id="1.7.2.1" evidence="5"/>
<sequence length="436" mass="47251">MTKPLLGFIFLCVTACVSQAPVNSQTEASPTQSSIVKRFTLVAQHTTLTIDEGVIHKGFTFNGTSPAPLLLVNEGDNVEITVKNIDTVTHGLSIHAANTQTALKVANLPAGDTKTLTFKADVPGVYMYHCAPGGHGIMTHTMGGMFGMMVVEPKKKFALEEELGRVPDIKVYLAQHETYSNGRDFFDGKPLYVSFNGYNFRYVNEPIVARPGDYIRFYYLNVGPNLTSTFHAVGGIWNYSYPQGNPANKMMGGQSVLTGPSDSFVIDWQVPAAGPFLFVSHALGTQAAKGAVGIISAKDNAQRPSVISSVGLTLPLPTQPKRIVDPFGIGSPDIDRAVHFHAGDPVYVQMVGNSFSPKIVEIPVGTNVTWVNEDVFDVLEGERSGKHSIAVTQGAEIFASPVLLHADKFNVTLSKPGTYEYICPLHPYMKGRIKVY</sequence>
<dbReference type="GO" id="GO:0005507">
    <property type="term" value="F:copper ion binding"/>
    <property type="evidence" value="ECO:0007669"/>
    <property type="project" value="InterPro"/>
</dbReference>
<keyword evidence="19" id="KW-1185">Reference proteome</keyword>
<evidence type="ECO:0000256" key="15">
    <source>
        <dbReference type="SAM" id="SignalP"/>
    </source>
</evidence>
<feature type="domain" description="Blue (type 1) copper" evidence="16">
    <location>
        <begin position="354"/>
        <end position="435"/>
    </location>
</feature>
<feature type="binding site" description="type 1 copper site" evidence="14">
    <location>
        <position position="281"/>
    </location>
    <ligand>
        <name>Cu cation</name>
        <dbReference type="ChEBI" id="CHEBI:23378"/>
        <label>1</label>
    </ligand>
</feature>
<dbReference type="InterPro" id="IPR052721">
    <property type="entry name" value="ET_Amicyanin"/>
</dbReference>
<dbReference type="InterPro" id="IPR001287">
    <property type="entry name" value="NO2-reductase_Cu"/>
</dbReference>
<dbReference type="InterPro" id="IPR028871">
    <property type="entry name" value="BlueCu_1_BS"/>
</dbReference>
<evidence type="ECO:0000256" key="11">
    <source>
        <dbReference type="ARBA" id="ARBA00023002"/>
    </source>
</evidence>
<name>A0A1R4GZ22_9GAMM</name>
<dbReference type="Pfam" id="PF00127">
    <property type="entry name" value="Copper-bind"/>
    <property type="match status" value="1"/>
</dbReference>
<feature type="domain" description="Plastocyanin-like" evidence="17">
    <location>
        <begin position="44"/>
        <end position="155"/>
    </location>
</feature>
<evidence type="ECO:0000256" key="14">
    <source>
        <dbReference type="PIRSR" id="PIRSR601287-1"/>
    </source>
</evidence>
<comment type="cofactor">
    <cofactor evidence="2 14">
        <name>Cu(2+)</name>
        <dbReference type="ChEBI" id="CHEBI:29036"/>
    </cofactor>
</comment>
<evidence type="ECO:0000256" key="4">
    <source>
        <dbReference type="ARBA" id="ARBA00011233"/>
    </source>
</evidence>
<dbReference type="PROSITE" id="PS00196">
    <property type="entry name" value="COPPER_BLUE"/>
    <property type="match status" value="1"/>
</dbReference>
<evidence type="ECO:0000256" key="10">
    <source>
        <dbReference type="ARBA" id="ARBA00022982"/>
    </source>
</evidence>
<evidence type="ECO:0000256" key="9">
    <source>
        <dbReference type="ARBA" id="ARBA00022737"/>
    </source>
</evidence>
<proteinExistence type="inferred from homology"/>
<feature type="binding site" description="type 1 copper site" evidence="14">
    <location>
        <position position="145"/>
    </location>
    <ligand>
        <name>Cu cation</name>
        <dbReference type="ChEBI" id="CHEBI:23378"/>
        <label>1</label>
    </ligand>
</feature>
<evidence type="ECO:0000313" key="19">
    <source>
        <dbReference type="Proteomes" id="UP000195667"/>
    </source>
</evidence>
<evidence type="ECO:0000256" key="5">
    <source>
        <dbReference type="ARBA" id="ARBA00011882"/>
    </source>
</evidence>
<dbReference type="PANTHER" id="PTHR36507">
    <property type="entry name" value="BLL1555 PROTEIN"/>
    <property type="match status" value="1"/>
</dbReference>
<evidence type="ECO:0000313" key="18">
    <source>
        <dbReference type="EMBL" id="SJM89243.1"/>
    </source>
</evidence>
<keyword evidence="11 18" id="KW-0560">Oxidoreductase</keyword>
<feature type="signal peptide" evidence="15">
    <location>
        <begin position="1"/>
        <end position="20"/>
    </location>
</feature>
<dbReference type="InterPro" id="IPR000923">
    <property type="entry name" value="BlueCu_1"/>
</dbReference>
<keyword evidence="12 14" id="KW-0186">Copper</keyword>
<gene>
    <name evidence="18" type="ORF">CRENPOLYSF1_100093</name>
</gene>
<comment type="catalytic activity">
    <reaction evidence="13">
        <text>nitric oxide + Fe(III)-[cytochrome c] + H2O = Fe(II)-[cytochrome c] + nitrite + 2 H(+)</text>
        <dbReference type="Rhea" id="RHEA:15233"/>
        <dbReference type="Rhea" id="RHEA-COMP:10350"/>
        <dbReference type="Rhea" id="RHEA-COMP:14399"/>
        <dbReference type="ChEBI" id="CHEBI:15377"/>
        <dbReference type="ChEBI" id="CHEBI:15378"/>
        <dbReference type="ChEBI" id="CHEBI:16301"/>
        <dbReference type="ChEBI" id="CHEBI:16480"/>
        <dbReference type="ChEBI" id="CHEBI:29033"/>
        <dbReference type="ChEBI" id="CHEBI:29034"/>
        <dbReference type="EC" id="1.7.2.1"/>
    </reaction>
</comment>
<dbReference type="Proteomes" id="UP000195667">
    <property type="component" value="Unassembled WGS sequence"/>
</dbReference>
<dbReference type="OrthoDB" id="5290932at2"/>
<feature type="binding site" description="type 1 copper site" evidence="14">
    <location>
        <position position="129"/>
    </location>
    <ligand>
        <name>Cu cation</name>
        <dbReference type="ChEBI" id="CHEBI:23378"/>
        <label>1</label>
    </ligand>
</feature>
<dbReference type="GO" id="GO:0009055">
    <property type="term" value="F:electron transfer activity"/>
    <property type="evidence" value="ECO:0007669"/>
    <property type="project" value="InterPro"/>
</dbReference>
<feature type="binding site" description="type 1 copper site" evidence="14">
    <location>
        <position position="90"/>
    </location>
    <ligand>
        <name>Cu cation</name>
        <dbReference type="ChEBI" id="CHEBI:23378"/>
        <label>1</label>
    </ligand>
</feature>
<dbReference type="GO" id="GO:0050421">
    <property type="term" value="F:nitrite reductase (NO-forming) activity"/>
    <property type="evidence" value="ECO:0007669"/>
    <property type="project" value="UniProtKB-EC"/>
</dbReference>
<keyword evidence="8 14" id="KW-0479">Metal-binding</keyword>
<dbReference type="EMBL" id="FUKI01000002">
    <property type="protein sequence ID" value="SJM89243.1"/>
    <property type="molecule type" value="Genomic_DNA"/>
</dbReference>
<evidence type="ECO:0000256" key="8">
    <source>
        <dbReference type="ARBA" id="ARBA00022723"/>
    </source>
</evidence>